<keyword evidence="4" id="KW-0418">Kinase</keyword>
<evidence type="ECO:0000313" key="13">
    <source>
        <dbReference type="Proteomes" id="UP000663864"/>
    </source>
</evidence>
<dbReference type="PROSITE" id="PS50060">
    <property type="entry name" value="MAM_2"/>
    <property type="match status" value="1"/>
</dbReference>
<dbReference type="AlphaFoldDB" id="A0A813SWL0"/>
<evidence type="ECO:0000259" key="9">
    <source>
        <dbReference type="PROSITE" id="PS50011"/>
    </source>
</evidence>
<dbReference type="InterPro" id="IPR008271">
    <property type="entry name" value="Ser/Thr_kinase_AS"/>
</dbReference>
<dbReference type="PROSITE" id="PS50011">
    <property type="entry name" value="PROTEIN_KINASE_DOM"/>
    <property type="match status" value="1"/>
</dbReference>
<gene>
    <name evidence="12" type="ORF">JBS370_LOCUS6482</name>
    <name evidence="11" type="ORF">ZHD862_LOCUS2429</name>
</gene>
<dbReference type="FunFam" id="3.30.200.20:FF:000042">
    <property type="entry name" value="Aurora kinase A"/>
    <property type="match status" value="1"/>
</dbReference>
<accession>A0A813SWL0</accession>
<evidence type="ECO:0000256" key="7">
    <source>
        <dbReference type="PROSITE-ProRule" id="PRU10141"/>
    </source>
</evidence>
<dbReference type="PANTHER" id="PTHR43289">
    <property type="entry name" value="MITOGEN-ACTIVATED PROTEIN KINASE KINASE KINASE 20-RELATED"/>
    <property type="match status" value="1"/>
</dbReference>
<keyword evidence="8" id="KW-0812">Transmembrane</keyword>
<dbReference type="InterPro" id="IPR013320">
    <property type="entry name" value="ConA-like_dom_sf"/>
</dbReference>
<evidence type="ECO:0000256" key="3">
    <source>
        <dbReference type="ARBA" id="ARBA00022741"/>
    </source>
</evidence>
<organism evidence="11 13">
    <name type="scientific">Rotaria sordida</name>
    <dbReference type="NCBI Taxonomy" id="392033"/>
    <lineage>
        <taxon>Eukaryota</taxon>
        <taxon>Metazoa</taxon>
        <taxon>Spiralia</taxon>
        <taxon>Gnathifera</taxon>
        <taxon>Rotifera</taxon>
        <taxon>Eurotatoria</taxon>
        <taxon>Bdelloidea</taxon>
        <taxon>Philodinida</taxon>
        <taxon>Philodinidae</taxon>
        <taxon>Rotaria</taxon>
    </lineage>
</organism>
<dbReference type="EC" id="2.7.11.34" evidence="6"/>
<keyword evidence="8" id="KW-1133">Transmembrane helix</keyword>
<dbReference type="PROSITE" id="PS00108">
    <property type="entry name" value="PROTEIN_KINASE_ST"/>
    <property type="match status" value="1"/>
</dbReference>
<keyword evidence="3 7" id="KW-0547">Nucleotide-binding</keyword>
<keyword evidence="1" id="KW-0723">Serine/threonine-protein kinase</keyword>
<dbReference type="Pfam" id="PF00629">
    <property type="entry name" value="MAM"/>
    <property type="match status" value="1"/>
</dbReference>
<comment type="caution">
    <text evidence="11">The sequence shown here is derived from an EMBL/GenBank/DDBJ whole genome shotgun (WGS) entry which is preliminary data.</text>
</comment>
<dbReference type="Gene3D" id="2.60.120.200">
    <property type="match status" value="2"/>
</dbReference>
<dbReference type="SUPFAM" id="SSF49899">
    <property type="entry name" value="Concanavalin A-like lectins/glucanases"/>
    <property type="match status" value="1"/>
</dbReference>
<feature type="domain" description="MAM" evidence="10">
    <location>
        <begin position="612"/>
        <end position="775"/>
    </location>
</feature>
<evidence type="ECO:0000313" key="12">
    <source>
        <dbReference type="EMBL" id="CAF3653349.1"/>
    </source>
</evidence>
<dbReference type="InterPro" id="IPR000998">
    <property type="entry name" value="MAM_dom"/>
</dbReference>
<proteinExistence type="predicted"/>
<dbReference type="InterPro" id="IPR000719">
    <property type="entry name" value="Prot_kinase_dom"/>
</dbReference>
<dbReference type="EMBL" id="CAJOBD010000359">
    <property type="protein sequence ID" value="CAF3653349.1"/>
    <property type="molecule type" value="Genomic_DNA"/>
</dbReference>
<feature type="binding site" evidence="7">
    <location>
        <position position="55"/>
    </location>
    <ligand>
        <name>ATP</name>
        <dbReference type="ChEBI" id="CHEBI:30616"/>
    </ligand>
</feature>
<feature type="domain" description="Protein kinase" evidence="9">
    <location>
        <begin position="26"/>
        <end position="293"/>
    </location>
</feature>
<evidence type="ECO:0000256" key="4">
    <source>
        <dbReference type="ARBA" id="ARBA00022777"/>
    </source>
</evidence>
<dbReference type="SUPFAM" id="SSF56112">
    <property type="entry name" value="Protein kinase-like (PK-like)"/>
    <property type="match status" value="1"/>
</dbReference>
<evidence type="ECO:0000256" key="8">
    <source>
        <dbReference type="SAM" id="Phobius"/>
    </source>
</evidence>
<dbReference type="GO" id="GO:0005524">
    <property type="term" value="F:ATP binding"/>
    <property type="evidence" value="ECO:0007669"/>
    <property type="project" value="UniProtKB-UniRule"/>
</dbReference>
<name>A0A813SWL0_9BILA</name>
<evidence type="ECO:0000256" key="5">
    <source>
        <dbReference type="ARBA" id="ARBA00022840"/>
    </source>
</evidence>
<dbReference type="InterPro" id="IPR017441">
    <property type="entry name" value="Protein_kinase_ATP_BS"/>
</dbReference>
<dbReference type="GO" id="GO:0016020">
    <property type="term" value="C:membrane"/>
    <property type="evidence" value="ECO:0007669"/>
    <property type="project" value="InterPro"/>
</dbReference>
<dbReference type="GO" id="GO:0004674">
    <property type="term" value="F:protein serine/threonine kinase activity"/>
    <property type="evidence" value="ECO:0007669"/>
    <property type="project" value="UniProtKB-KW"/>
</dbReference>
<feature type="transmembrane region" description="Helical" evidence="8">
    <location>
        <begin position="863"/>
        <end position="885"/>
    </location>
</feature>
<protein>
    <recommendedName>
        <fullName evidence="6">NEK6-subfamily protein kinase</fullName>
        <ecNumber evidence="6">2.7.11.34</ecNumber>
    </recommendedName>
</protein>
<evidence type="ECO:0000256" key="2">
    <source>
        <dbReference type="ARBA" id="ARBA00022679"/>
    </source>
</evidence>
<keyword evidence="5 7" id="KW-0067">ATP-binding</keyword>
<keyword evidence="2" id="KW-0808">Transferase</keyword>
<dbReference type="Proteomes" id="UP000663836">
    <property type="component" value="Unassembled WGS sequence"/>
</dbReference>
<evidence type="ECO:0000313" key="11">
    <source>
        <dbReference type="EMBL" id="CAF0801427.1"/>
    </source>
</evidence>
<dbReference type="Proteomes" id="UP000663864">
    <property type="component" value="Unassembled WGS sequence"/>
</dbReference>
<dbReference type="SMART" id="SM00220">
    <property type="entry name" value="S_TKc"/>
    <property type="match status" value="1"/>
</dbReference>
<dbReference type="PANTHER" id="PTHR43289:SF6">
    <property type="entry name" value="SERINE_THREONINE-PROTEIN KINASE NEKL-3"/>
    <property type="match status" value="1"/>
</dbReference>
<dbReference type="CDD" id="cd08224">
    <property type="entry name" value="STKc_Nek6_7"/>
    <property type="match status" value="1"/>
</dbReference>
<keyword evidence="8" id="KW-0472">Membrane</keyword>
<evidence type="ECO:0000256" key="1">
    <source>
        <dbReference type="ARBA" id="ARBA00022527"/>
    </source>
</evidence>
<evidence type="ECO:0000256" key="6">
    <source>
        <dbReference type="ARBA" id="ARBA00039067"/>
    </source>
</evidence>
<sequence length="916" mass="102630">MSIQQNVLGPLSAQGVSDPYGALKNFEVIKKLGYGHFSVVYSARNRFNNVYVALKKVELSQMADAKAIEDCKREISLLQQLNHPNVIKYISHFVEENDLYIVLELASAGDLAQMIKHFIKTNKRMTEKTIWKFFRQICSGLEHMHSKRIMHRDIKPANIFVSAEGIVRLGDLGLGRFFGSKTNSAHSMVGTPYYMSPERIHEHDLGYDFRSDIWSLGCILYEMAALRSPFYGENLNLVLLRKKILSLDYAPLPANIFSHELRHLVARCLVLDPEQRPDITEVNHIAQVMYARFVEQANTANNTPTPTPTSRDDSACGNEHCFTTPILILTTFGFVSDQPPDSPFSDATSILKPTNSGEVCNLPYKVRNYTWDMYFCYRGSCPTATSTNSACASGQYAGLQLFDNNIQTFQLKTESSGINGINEQSLIYYYYMPNISQKSITVRKEEVSGSNDIIDIVTSRPYNGWIKRQILFNATMSGYKLYFDLQKISSEMSLIDIGLDEISIRQISRDDEYVTTDTLTTITTPIIDIVSSSVPMIHTSMLIVPDISTTKKLETTEAETVTLTVVSSNQVLYECDFDNASLIDNCFTPGTIVVTNIGNSNVIAPNGPLSDVTSSLEPTDNGEVCKLPYRIDSYDWDMYFCNEGYCPTETSSNSTCKSGKFGFVQLLTNDKKSFQLKTESDGINGIGQQCLIYYYYMDATNDKIITINKEETNGTMEIIDSVTRSPFNGWIQRKISFNTEAFGYKIYFEVQRTSGVREPYVGFDEISIHQGSCDNTLVTNDLMTSKISDVSSSIFITTLQTTMRTSTVISLVTTTLTDSTTTILSTTNDTTSITTSTSTKTDLSVIPTTTSDDNVAASNNKTLIIILSTVIPAVSIAWIILILWLKKSTFKNRRRRSKKRKHASKTVLELNRVAPV</sequence>
<dbReference type="EMBL" id="CAJNOT010000047">
    <property type="protein sequence ID" value="CAF0801427.1"/>
    <property type="molecule type" value="Genomic_DNA"/>
</dbReference>
<dbReference type="PROSITE" id="PS00107">
    <property type="entry name" value="PROTEIN_KINASE_ATP"/>
    <property type="match status" value="1"/>
</dbReference>
<dbReference type="Gene3D" id="1.10.510.10">
    <property type="entry name" value="Transferase(Phosphotransferase) domain 1"/>
    <property type="match status" value="1"/>
</dbReference>
<dbReference type="Pfam" id="PF00069">
    <property type="entry name" value="Pkinase"/>
    <property type="match status" value="1"/>
</dbReference>
<reference evidence="11" key="1">
    <citation type="submission" date="2021-02" db="EMBL/GenBank/DDBJ databases">
        <authorList>
            <person name="Nowell W R."/>
        </authorList>
    </citation>
    <scope>NUCLEOTIDE SEQUENCE</scope>
</reference>
<evidence type="ECO:0000259" key="10">
    <source>
        <dbReference type="PROSITE" id="PS50060"/>
    </source>
</evidence>
<dbReference type="InterPro" id="IPR011009">
    <property type="entry name" value="Kinase-like_dom_sf"/>
</dbReference>